<dbReference type="Proteomes" id="UP000284842">
    <property type="component" value="Unassembled WGS sequence"/>
</dbReference>
<dbReference type="InParanoid" id="A0A409WHB2"/>
<evidence type="ECO:0000313" key="2">
    <source>
        <dbReference type="EMBL" id="PPQ77871.1"/>
    </source>
</evidence>
<evidence type="ECO:0008006" key="4">
    <source>
        <dbReference type="Google" id="ProtNLM"/>
    </source>
</evidence>
<organism evidence="2 3">
    <name type="scientific">Panaeolus cyanescens</name>
    <dbReference type="NCBI Taxonomy" id="181874"/>
    <lineage>
        <taxon>Eukaryota</taxon>
        <taxon>Fungi</taxon>
        <taxon>Dikarya</taxon>
        <taxon>Basidiomycota</taxon>
        <taxon>Agaricomycotina</taxon>
        <taxon>Agaricomycetes</taxon>
        <taxon>Agaricomycetidae</taxon>
        <taxon>Agaricales</taxon>
        <taxon>Agaricineae</taxon>
        <taxon>Galeropsidaceae</taxon>
        <taxon>Panaeolus</taxon>
    </lineage>
</organism>
<evidence type="ECO:0000313" key="3">
    <source>
        <dbReference type="Proteomes" id="UP000284842"/>
    </source>
</evidence>
<feature type="region of interest" description="Disordered" evidence="1">
    <location>
        <begin position="520"/>
        <end position="544"/>
    </location>
</feature>
<comment type="caution">
    <text evidence="2">The sequence shown here is derived from an EMBL/GenBank/DDBJ whole genome shotgun (WGS) entry which is preliminary data.</text>
</comment>
<protein>
    <recommendedName>
        <fullName evidence="4">F-box domain-containing protein</fullName>
    </recommendedName>
</protein>
<reference evidence="2 3" key="1">
    <citation type="journal article" date="2018" name="Evol. Lett.">
        <title>Horizontal gene cluster transfer increased hallucinogenic mushroom diversity.</title>
        <authorList>
            <person name="Reynolds H.T."/>
            <person name="Vijayakumar V."/>
            <person name="Gluck-Thaler E."/>
            <person name="Korotkin H.B."/>
            <person name="Matheny P.B."/>
            <person name="Slot J.C."/>
        </authorList>
    </citation>
    <scope>NUCLEOTIDE SEQUENCE [LARGE SCALE GENOMIC DNA]</scope>
    <source>
        <strain evidence="2 3">2629</strain>
    </source>
</reference>
<dbReference type="EMBL" id="NHTK01005485">
    <property type="protein sequence ID" value="PPQ77871.1"/>
    <property type="molecule type" value="Genomic_DNA"/>
</dbReference>
<keyword evidence="3" id="KW-1185">Reference proteome</keyword>
<dbReference type="STRING" id="181874.A0A409WHB2"/>
<name>A0A409WHB2_9AGAR</name>
<evidence type="ECO:0000256" key="1">
    <source>
        <dbReference type="SAM" id="MobiDB-lite"/>
    </source>
</evidence>
<sequence length="655" mass="74745">MPSPTQTAKKSNLESYGIAHLLDSNEAPNPAQSFIVEKLVDDIQRVLQPSAIPTSRGSSKLTSFLSPQRSLFLPAYPNLRHRADVSLHLRKKLRAYKSILSPIRRMPIFLWSYIFQMMIDDGDADQIDMVSYSHVCAKWRTSIIGTPELWTQVNVRVDKDVEEVWDMYDDEEVGSDDEVGEDSGVLVEVRAGEALREFTKTVIRRSAGLAIDVNLHYDEEKEMAIARPVFEAFEERERWRKVTTGVVGFSELFGDPSQTWDRLEDVVVMQKGDNLLGDEVFDRFSLLAAAKLRRMTMEWNGILPDFTRYLVPWSQLHELHLDITYCTIAEHVAVIADCSSLNVLSIALTTSQIPAPGDPHFLDSLDGYRVVNPRIHTFTFTIRNMVHPHLLKYLSFPRLVDFIIKFEYAPKGWFFMPRGSRDKRGGRLSDVIEFLEASNSAASLKSFEFWTKFNMPWKDLAVLFASMRGVEEMSIFIGNDGNYVSNSGSDMVEDMIDALRKEIREDDEEQDERANVFGMAPLDEESESAMSSTPTPSDADSGFEDTTVRTLTSPKRARFHHRQILVPTTLTLPLLSKLHIHGKFIQLPMFLLLKLAGNHVIRIDEPVYADWYEDVVTLDFDVRTRLLEVVSAHVMTKEMVRDCLDIAEKQAMMRS</sequence>
<dbReference type="OrthoDB" id="3248197at2759"/>
<feature type="compositionally biased region" description="Polar residues" evidence="1">
    <location>
        <begin position="528"/>
        <end position="538"/>
    </location>
</feature>
<accession>A0A409WHB2</accession>
<gene>
    <name evidence="2" type="ORF">CVT24_005713</name>
</gene>
<dbReference type="AlphaFoldDB" id="A0A409WHB2"/>
<proteinExistence type="predicted"/>